<dbReference type="EMBL" id="QPJW01000001">
    <property type="protein sequence ID" value="RCX23453.1"/>
    <property type="molecule type" value="Genomic_DNA"/>
</dbReference>
<dbReference type="Proteomes" id="UP000253090">
    <property type="component" value="Unassembled WGS sequence"/>
</dbReference>
<keyword evidence="3" id="KW-0804">Transcription</keyword>
<accession>A0A369BPI5</accession>
<keyword evidence="2 5" id="KW-0238">DNA-binding</keyword>
<evidence type="ECO:0000313" key="5">
    <source>
        <dbReference type="EMBL" id="RCX23453.1"/>
    </source>
</evidence>
<organism evidence="5 6">
    <name type="scientific">Fontibacillus phaseoli</name>
    <dbReference type="NCBI Taxonomy" id="1416533"/>
    <lineage>
        <taxon>Bacteria</taxon>
        <taxon>Bacillati</taxon>
        <taxon>Bacillota</taxon>
        <taxon>Bacilli</taxon>
        <taxon>Bacillales</taxon>
        <taxon>Paenibacillaceae</taxon>
        <taxon>Fontibacillus</taxon>
    </lineage>
</organism>
<sequence length="354" mass="41153">MKPKMKILINHPMEFLNCLFALGTDKGFLELIRDFDLEPNDKITGMLQEMKKPLSQYIQQELIYFFDASGLGFVLYKYIIFHVSSNKVTDIIELLQQENSDEFVFKMIECVCKNTLPAKGSPDYIALKGNKPGLLNLIGDTTVQDETRRDRILEAVENPEEVKQRFILLLSRFYNVGFAPFESEIRKIIEAEKPRYQLLLEEMPEMFIKQYLNLDSLEDSPGGYVLHLSFFKYVSCHAYSSYREDIADWFVLGIYSDLLFNESVAAEKQAQFFKVLSDVKRIGIIRLLSERPWFGQELAEALDISPPTVSYHIGFLQQIGVVNFTRTDNRFYYSLDRSKLLKPLEDFIRSLQQS</sequence>
<dbReference type="Pfam" id="PF01022">
    <property type="entry name" value="HTH_5"/>
    <property type="match status" value="1"/>
</dbReference>
<dbReference type="InterPro" id="IPR011991">
    <property type="entry name" value="ArsR-like_HTH"/>
</dbReference>
<dbReference type="CDD" id="cd00090">
    <property type="entry name" value="HTH_ARSR"/>
    <property type="match status" value="1"/>
</dbReference>
<proteinExistence type="predicted"/>
<dbReference type="GO" id="GO:0003677">
    <property type="term" value="F:DNA binding"/>
    <property type="evidence" value="ECO:0007669"/>
    <property type="project" value="UniProtKB-KW"/>
</dbReference>
<dbReference type="Gene3D" id="1.10.10.10">
    <property type="entry name" value="Winged helix-like DNA-binding domain superfamily/Winged helix DNA-binding domain"/>
    <property type="match status" value="1"/>
</dbReference>
<feature type="domain" description="HTH arsR-type" evidence="4">
    <location>
        <begin position="261"/>
        <end position="354"/>
    </location>
</feature>
<evidence type="ECO:0000256" key="1">
    <source>
        <dbReference type="ARBA" id="ARBA00023015"/>
    </source>
</evidence>
<gene>
    <name evidence="5" type="ORF">DFP94_1011052</name>
</gene>
<dbReference type="PANTHER" id="PTHR33154:SF18">
    <property type="entry name" value="ARSENICAL RESISTANCE OPERON REPRESSOR"/>
    <property type="match status" value="1"/>
</dbReference>
<evidence type="ECO:0000313" key="6">
    <source>
        <dbReference type="Proteomes" id="UP000253090"/>
    </source>
</evidence>
<dbReference type="GO" id="GO:0003700">
    <property type="term" value="F:DNA-binding transcription factor activity"/>
    <property type="evidence" value="ECO:0007669"/>
    <property type="project" value="InterPro"/>
</dbReference>
<dbReference type="SMART" id="SM00418">
    <property type="entry name" value="HTH_ARSR"/>
    <property type="match status" value="1"/>
</dbReference>
<comment type="caution">
    <text evidence="5">The sequence shown here is derived from an EMBL/GenBank/DDBJ whole genome shotgun (WGS) entry which is preliminary data.</text>
</comment>
<evidence type="ECO:0000256" key="3">
    <source>
        <dbReference type="ARBA" id="ARBA00023163"/>
    </source>
</evidence>
<dbReference type="InterPro" id="IPR001845">
    <property type="entry name" value="HTH_ArsR_DNA-bd_dom"/>
</dbReference>
<dbReference type="OrthoDB" id="9794330at2"/>
<reference evidence="5 6" key="1">
    <citation type="submission" date="2018-07" db="EMBL/GenBank/DDBJ databases">
        <title>Genomic Encyclopedia of Type Strains, Phase III (KMG-III): the genomes of soil and plant-associated and newly described type strains.</title>
        <authorList>
            <person name="Whitman W."/>
        </authorList>
    </citation>
    <scope>NUCLEOTIDE SEQUENCE [LARGE SCALE GENOMIC DNA]</scope>
    <source>
        <strain evidence="5 6">CECT 8333</strain>
    </source>
</reference>
<name>A0A369BPI5_9BACL</name>
<dbReference type="InterPro" id="IPR036388">
    <property type="entry name" value="WH-like_DNA-bd_sf"/>
</dbReference>
<dbReference type="AlphaFoldDB" id="A0A369BPI5"/>
<dbReference type="SUPFAM" id="SSF46785">
    <property type="entry name" value="Winged helix' DNA-binding domain"/>
    <property type="match status" value="1"/>
</dbReference>
<dbReference type="PRINTS" id="PR00778">
    <property type="entry name" value="HTHARSR"/>
</dbReference>
<evidence type="ECO:0000256" key="2">
    <source>
        <dbReference type="ARBA" id="ARBA00023125"/>
    </source>
</evidence>
<keyword evidence="1" id="KW-0805">Transcription regulation</keyword>
<dbReference type="InterPro" id="IPR051081">
    <property type="entry name" value="HTH_MetalResp_TranReg"/>
</dbReference>
<protein>
    <submittedName>
        <fullName evidence="5">DNA-binding transcriptional ArsR family regulator</fullName>
    </submittedName>
</protein>
<evidence type="ECO:0000259" key="4">
    <source>
        <dbReference type="PROSITE" id="PS50987"/>
    </source>
</evidence>
<dbReference type="PANTHER" id="PTHR33154">
    <property type="entry name" value="TRANSCRIPTIONAL REGULATOR, ARSR FAMILY"/>
    <property type="match status" value="1"/>
</dbReference>
<keyword evidence="6" id="KW-1185">Reference proteome</keyword>
<dbReference type="InterPro" id="IPR036390">
    <property type="entry name" value="WH_DNA-bd_sf"/>
</dbReference>
<dbReference type="RefSeq" id="WP_114495331.1">
    <property type="nucleotide sequence ID" value="NZ_QPJW01000001.1"/>
</dbReference>
<dbReference type="PROSITE" id="PS50987">
    <property type="entry name" value="HTH_ARSR_2"/>
    <property type="match status" value="1"/>
</dbReference>